<comment type="caution">
    <text evidence="2">The sequence shown here is derived from an EMBL/GenBank/DDBJ whole genome shotgun (WGS) entry which is preliminary data.</text>
</comment>
<gene>
    <name evidence="2" type="ORF">H9Q72_003392</name>
</gene>
<accession>A0A9P7L9M3</accession>
<dbReference type="AlphaFoldDB" id="A0A9P7L9M3"/>
<dbReference type="OrthoDB" id="4508730at2759"/>
<feature type="coiled-coil region" evidence="1">
    <location>
        <begin position="105"/>
        <end position="143"/>
    </location>
</feature>
<reference evidence="2" key="1">
    <citation type="journal article" date="2020" name="bioRxiv">
        <title>Historical genomics reveals the evolutionary mechanisms behind multiple outbreaks of the host-specific coffee wilt pathogen Fusarium xylarioides.</title>
        <authorList>
            <person name="Peck D."/>
            <person name="Nowell R.W."/>
            <person name="Flood J."/>
            <person name="Ryan M.J."/>
            <person name="Barraclough T.G."/>
        </authorList>
    </citation>
    <scope>NUCLEOTIDE SEQUENCE</scope>
    <source>
        <strain evidence="2">IMI 127659i</strain>
    </source>
</reference>
<evidence type="ECO:0000313" key="2">
    <source>
        <dbReference type="EMBL" id="KAG5769298.1"/>
    </source>
</evidence>
<sequence length="359" mass="43196">MFSGAKSRPNWYHRVQGLLRDRYLRGETNLCDDNADARPKDYDEDLSDCSTFSCASRNGCEYGTEDICEYHRKLDIEGQDSDNELDSNDPYDVEYLEMKIDRRDRKRELRAQKEWEEEMRKKREKYREQMDEKLREERRKEAQKIKVHENAEKAGDFWRQRKRELRPWETYEEMAAEDDIRLERRYVNEIKDALDRAQSLEETSTPLKLGLMRIFKLWSVDHIKHCPHELAPTMYIEFSSEFECGEFNQEQIRTLRAEKLSGHIYLLEDDVCEIDNFTPPEYCSTKTHNLGTSEEPVYVQFFSDNYLTLKISRETVFANCEEDIPWNAPSFFTYYGIWEIERERQEEEQWESEEESGIE</sequence>
<keyword evidence="3" id="KW-1185">Reference proteome</keyword>
<organism evidence="2 3">
    <name type="scientific">Fusarium xylarioides</name>
    <dbReference type="NCBI Taxonomy" id="221167"/>
    <lineage>
        <taxon>Eukaryota</taxon>
        <taxon>Fungi</taxon>
        <taxon>Dikarya</taxon>
        <taxon>Ascomycota</taxon>
        <taxon>Pezizomycotina</taxon>
        <taxon>Sordariomycetes</taxon>
        <taxon>Hypocreomycetidae</taxon>
        <taxon>Hypocreales</taxon>
        <taxon>Nectriaceae</taxon>
        <taxon>Fusarium</taxon>
        <taxon>Fusarium fujikuroi species complex</taxon>
    </lineage>
</organism>
<protein>
    <submittedName>
        <fullName evidence="2">Uncharacterized protein</fullName>
    </submittedName>
</protein>
<keyword evidence="1" id="KW-0175">Coiled coil</keyword>
<evidence type="ECO:0000313" key="3">
    <source>
        <dbReference type="Proteomes" id="UP000750502"/>
    </source>
</evidence>
<dbReference type="Proteomes" id="UP000750502">
    <property type="component" value="Unassembled WGS sequence"/>
</dbReference>
<reference evidence="2" key="2">
    <citation type="submission" date="2020-10" db="EMBL/GenBank/DDBJ databases">
        <authorList>
            <person name="Peck L.D."/>
            <person name="Nowell R.W."/>
            <person name="Flood J."/>
            <person name="Ryan M.J."/>
            <person name="Barraclough T.G."/>
        </authorList>
    </citation>
    <scope>NUCLEOTIDE SEQUENCE</scope>
    <source>
        <strain evidence="2">IMI 127659i</strain>
    </source>
</reference>
<proteinExistence type="predicted"/>
<name>A0A9P7L9M3_9HYPO</name>
<evidence type="ECO:0000256" key="1">
    <source>
        <dbReference type="SAM" id="Coils"/>
    </source>
</evidence>
<dbReference type="EMBL" id="JADFTT010000081">
    <property type="protein sequence ID" value="KAG5769298.1"/>
    <property type="molecule type" value="Genomic_DNA"/>
</dbReference>